<sequence>MGNWQALKLLPQVHLHFELSYWQCMWYAELETSTETTYFGQRLKDLFVLLCCEDSLLLYSLKSVIQGDSNPIQKVNLLKPCCWTTTFKKNEKECGLVVLYRTDLIEKETGEIKHFQTISIDLSSWHNNVGTMRVLEPILLSSCQRKTVPLMRSTPQQAAWEGVNTFPSPTQNMQMTKKLRMQELKDFLRKLDDELQDSHYEFLEEEV</sequence>
<dbReference type="Proteomes" id="UP001064489">
    <property type="component" value="Chromosome 12"/>
</dbReference>
<protein>
    <submittedName>
        <fullName evidence="1">Uncharacterized protein</fullName>
    </submittedName>
</protein>
<name>A0AAD5IAJ7_ACENE</name>
<organism evidence="1 2">
    <name type="scientific">Acer negundo</name>
    <name type="common">Box elder</name>
    <dbReference type="NCBI Taxonomy" id="4023"/>
    <lineage>
        <taxon>Eukaryota</taxon>
        <taxon>Viridiplantae</taxon>
        <taxon>Streptophyta</taxon>
        <taxon>Embryophyta</taxon>
        <taxon>Tracheophyta</taxon>
        <taxon>Spermatophyta</taxon>
        <taxon>Magnoliopsida</taxon>
        <taxon>eudicotyledons</taxon>
        <taxon>Gunneridae</taxon>
        <taxon>Pentapetalae</taxon>
        <taxon>rosids</taxon>
        <taxon>malvids</taxon>
        <taxon>Sapindales</taxon>
        <taxon>Sapindaceae</taxon>
        <taxon>Hippocastanoideae</taxon>
        <taxon>Acereae</taxon>
        <taxon>Acer</taxon>
    </lineage>
</organism>
<dbReference type="AlphaFoldDB" id="A0AAD5IAJ7"/>
<gene>
    <name evidence="1" type="ORF">LWI28_024104</name>
</gene>
<comment type="caution">
    <text evidence="1">The sequence shown here is derived from an EMBL/GenBank/DDBJ whole genome shotgun (WGS) entry which is preliminary data.</text>
</comment>
<keyword evidence="2" id="KW-1185">Reference proteome</keyword>
<dbReference type="PANTHER" id="PTHR10241:SF38">
    <property type="entry name" value="TRANSDUCIN FAMILY PROTEIN _ WD-40 REPEAT FAMILY PROTEIN"/>
    <property type="match status" value="1"/>
</dbReference>
<accession>A0AAD5IAJ7</accession>
<dbReference type="PANTHER" id="PTHR10241">
    <property type="entry name" value="LETHAL 2 GIANT LARVAE PROTEIN"/>
    <property type="match status" value="1"/>
</dbReference>
<proteinExistence type="predicted"/>
<evidence type="ECO:0000313" key="1">
    <source>
        <dbReference type="EMBL" id="KAI9157539.1"/>
    </source>
</evidence>
<dbReference type="GO" id="GO:0006887">
    <property type="term" value="P:exocytosis"/>
    <property type="evidence" value="ECO:0007669"/>
    <property type="project" value="TreeGrafter"/>
</dbReference>
<dbReference type="EMBL" id="JAJSOW010000107">
    <property type="protein sequence ID" value="KAI9157539.1"/>
    <property type="molecule type" value="Genomic_DNA"/>
</dbReference>
<reference evidence="1" key="2">
    <citation type="submission" date="2023-02" db="EMBL/GenBank/DDBJ databases">
        <authorList>
            <person name="Swenson N.G."/>
            <person name="Wegrzyn J.L."/>
            <person name="Mcevoy S.L."/>
        </authorList>
    </citation>
    <scope>NUCLEOTIDE SEQUENCE</scope>
    <source>
        <strain evidence="1">91603</strain>
        <tissue evidence="1">Leaf</tissue>
    </source>
</reference>
<evidence type="ECO:0000313" key="2">
    <source>
        <dbReference type="Proteomes" id="UP001064489"/>
    </source>
</evidence>
<dbReference type="GO" id="GO:0006893">
    <property type="term" value="P:Golgi to plasma membrane transport"/>
    <property type="evidence" value="ECO:0007669"/>
    <property type="project" value="TreeGrafter"/>
</dbReference>
<reference evidence="1" key="1">
    <citation type="journal article" date="2022" name="Plant J.">
        <title>Strategies of tolerance reflected in two North American maple genomes.</title>
        <authorList>
            <person name="McEvoy S.L."/>
            <person name="Sezen U.U."/>
            <person name="Trouern-Trend A."/>
            <person name="McMahon S.M."/>
            <person name="Schaberg P.G."/>
            <person name="Yang J."/>
            <person name="Wegrzyn J.L."/>
            <person name="Swenson N.G."/>
        </authorList>
    </citation>
    <scope>NUCLEOTIDE SEQUENCE</scope>
    <source>
        <strain evidence="1">91603</strain>
    </source>
</reference>
<dbReference type="GO" id="GO:0005737">
    <property type="term" value="C:cytoplasm"/>
    <property type="evidence" value="ECO:0007669"/>
    <property type="project" value="TreeGrafter"/>
</dbReference>
<dbReference type="GO" id="GO:0005096">
    <property type="term" value="F:GTPase activator activity"/>
    <property type="evidence" value="ECO:0007669"/>
    <property type="project" value="TreeGrafter"/>
</dbReference>
<dbReference type="GO" id="GO:0045159">
    <property type="term" value="F:myosin II binding"/>
    <property type="evidence" value="ECO:0007669"/>
    <property type="project" value="TreeGrafter"/>
</dbReference>
<dbReference type="GO" id="GO:0005886">
    <property type="term" value="C:plasma membrane"/>
    <property type="evidence" value="ECO:0007669"/>
    <property type="project" value="TreeGrafter"/>
</dbReference>
<dbReference type="GO" id="GO:0019905">
    <property type="term" value="F:syntaxin binding"/>
    <property type="evidence" value="ECO:0007669"/>
    <property type="project" value="TreeGrafter"/>
</dbReference>